<dbReference type="EMBL" id="AP021876">
    <property type="protein sequence ID" value="BBO82117.1"/>
    <property type="molecule type" value="Genomic_DNA"/>
</dbReference>
<dbReference type="Proteomes" id="UP000425960">
    <property type="component" value="Chromosome"/>
</dbReference>
<dbReference type="AlphaFoldDB" id="A0A5K7ZNY1"/>
<protein>
    <submittedName>
        <fullName evidence="2">Uncharacterized protein</fullName>
    </submittedName>
</protein>
<sequence length="88" mass="9994">MKATLRSLAGSEVAFSFFLSVYPLKQKKGQTVATHCRVYDLLGPFCLLCVCIFYPLIDGNGEDVLLKRAKRVGSFSYPNYRLRFDLHV</sequence>
<keyword evidence="1" id="KW-0472">Membrane</keyword>
<evidence type="ECO:0000313" key="2">
    <source>
        <dbReference type="EMBL" id="BBO82117.1"/>
    </source>
</evidence>
<keyword evidence="1" id="KW-0812">Transmembrane</keyword>
<gene>
    <name evidence="2" type="ORF">DSCO28_26830</name>
</gene>
<dbReference type="KEGG" id="dov:DSCO28_26830"/>
<accession>A0A5K7ZNY1</accession>
<name>A0A5K7ZNY1_9BACT</name>
<keyword evidence="1" id="KW-1133">Transmembrane helix</keyword>
<proteinExistence type="predicted"/>
<evidence type="ECO:0000313" key="3">
    <source>
        <dbReference type="Proteomes" id="UP000425960"/>
    </source>
</evidence>
<feature type="transmembrane region" description="Helical" evidence="1">
    <location>
        <begin position="36"/>
        <end position="57"/>
    </location>
</feature>
<evidence type="ECO:0000256" key="1">
    <source>
        <dbReference type="SAM" id="Phobius"/>
    </source>
</evidence>
<reference evidence="2 3" key="1">
    <citation type="submission" date="2019-11" db="EMBL/GenBank/DDBJ databases">
        <title>Comparative genomics of hydrocarbon-degrading Desulfosarcina strains.</title>
        <authorList>
            <person name="Watanabe M."/>
            <person name="Kojima H."/>
            <person name="Fukui M."/>
        </authorList>
    </citation>
    <scope>NUCLEOTIDE SEQUENCE [LARGE SCALE GENOMIC DNA]</scope>
    <source>
        <strain evidence="2 3">28bB2T</strain>
    </source>
</reference>
<organism evidence="2 3">
    <name type="scientific">Desulfosarcina ovata subsp. sediminis</name>
    <dbReference type="NCBI Taxonomy" id="885957"/>
    <lineage>
        <taxon>Bacteria</taxon>
        <taxon>Pseudomonadati</taxon>
        <taxon>Thermodesulfobacteriota</taxon>
        <taxon>Desulfobacteria</taxon>
        <taxon>Desulfobacterales</taxon>
        <taxon>Desulfosarcinaceae</taxon>
        <taxon>Desulfosarcina</taxon>
    </lineage>
</organism>